<dbReference type="EMBL" id="JBCNJP010000025">
    <property type="protein sequence ID" value="KAK9053934.1"/>
    <property type="molecule type" value="Genomic_DNA"/>
</dbReference>
<dbReference type="Pfam" id="PF22922">
    <property type="entry name" value="GAF_NLP"/>
    <property type="match status" value="1"/>
</dbReference>
<organism evidence="2 3">
    <name type="scientific">Deinandra increscens subsp. villosa</name>
    <dbReference type="NCBI Taxonomy" id="3103831"/>
    <lineage>
        <taxon>Eukaryota</taxon>
        <taxon>Viridiplantae</taxon>
        <taxon>Streptophyta</taxon>
        <taxon>Embryophyta</taxon>
        <taxon>Tracheophyta</taxon>
        <taxon>Spermatophyta</taxon>
        <taxon>Magnoliopsida</taxon>
        <taxon>eudicotyledons</taxon>
        <taxon>Gunneridae</taxon>
        <taxon>Pentapetalae</taxon>
        <taxon>asterids</taxon>
        <taxon>campanulids</taxon>
        <taxon>Asterales</taxon>
        <taxon>Asteraceae</taxon>
        <taxon>Asteroideae</taxon>
        <taxon>Heliantheae alliance</taxon>
        <taxon>Madieae</taxon>
        <taxon>Madiinae</taxon>
        <taxon>Deinandra</taxon>
    </lineage>
</organism>
<feature type="domain" description="NLP1-9 GAF" evidence="1">
    <location>
        <begin position="224"/>
        <end position="383"/>
    </location>
</feature>
<evidence type="ECO:0000313" key="3">
    <source>
        <dbReference type="Proteomes" id="UP001408789"/>
    </source>
</evidence>
<dbReference type="AlphaFoldDB" id="A0AAP0CIM3"/>
<sequence length="560" mass="63532">MGDDGNHWPTIDPARTTGYSVDCEVDSRDVLMKKIRSAFGNVKSFPLKRIVIQLWVPRRRKTSPGRKILSCYGYPYALSHLNYRLWKYRSGCCKYEYSFHDERTFPGFITGIPGFIPGNPIVITGAPPGTAFETGFPEVVLDLTVHRGTPLVDLALECELTCFMMLPVFDQTKCRGIIEVSMRQPSDLLVIFNELYHELESVGLRLTPIKALVRPLLTLPFDFKSARSEVDKALQVAVQSHAITIGRVWVPYPNCITPRRLYPVTRKLLRRLGDIHIGNPVGNDHLGLELFSRRLHVLLLRKGEGLIARTLETKRPHLCRNIYKLSENKGLMALLSTNAKSYACFVIGLRSSHTGAVTHVFEFFWPQSYHNHLALMEDLLLTLREHLPSFKYASGAQLGDESLVVDFKKSSSSSSGSASGSGSETINIFPRNKKSKAPRVTRASVGMKRKSIDLHDGQSELNQYPVDEDDLVIIAFYKVCHRLFFVPSTATFENVMDKIKQDFEFELNPVRSYKVEYQVLPGKWYRLSLTDYTCLKNCISSYRASSDIDYIKFCVLPVEE</sequence>
<evidence type="ECO:0000313" key="2">
    <source>
        <dbReference type="EMBL" id="KAK9053934.1"/>
    </source>
</evidence>
<dbReference type="PANTHER" id="PTHR32002">
    <property type="entry name" value="PROTEIN NLP8"/>
    <property type="match status" value="1"/>
</dbReference>
<dbReference type="PANTHER" id="PTHR32002:SF49">
    <property type="entry name" value="BILE ACID:SODIUM SYMPORTER_ARSENICAL RESISTANCE PROTEIN ACR3-RELATED"/>
    <property type="match status" value="1"/>
</dbReference>
<evidence type="ECO:0000259" key="1">
    <source>
        <dbReference type="Pfam" id="PF22922"/>
    </source>
</evidence>
<reference evidence="2 3" key="1">
    <citation type="submission" date="2024-04" db="EMBL/GenBank/DDBJ databases">
        <title>The reference genome of an endangered Asteraceae, Deinandra increscens subsp. villosa, native to the Central Coast of California.</title>
        <authorList>
            <person name="Guilliams M."/>
            <person name="Hasenstab-Lehman K."/>
            <person name="Meyer R."/>
            <person name="Mcevoy S."/>
        </authorList>
    </citation>
    <scope>NUCLEOTIDE SEQUENCE [LARGE SCALE GENOMIC DNA]</scope>
    <source>
        <tissue evidence="2">Leaf</tissue>
    </source>
</reference>
<dbReference type="GO" id="GO:0003700">
    <property type="term" value="F:DNA-binding transcription factor activity"/>
    <property type="evidence" value="ECO:0007669"/>
    <property type="project" value="InterPro"/>
</dbReference>
<keyword evidence="3" id="KW-1185">Reference proteome</keyword>
<gene>
    <name evidence="2" type="ORF">SSX86_025009</name>
</gene>
<name>A0AAP0CIM3_9ASTR</name>
<dbReference type="InterPro" id="IPR045012">
    <property type="entry name" value="NLP"/>
</dbReference>
<protein>
    <recommendedName>
        <fullName evidence="1">NLP1-9 GAF domain-containing protein</fullName>
    </recommendedName>
</protein>
<dbReference type="InterPro" id="IPR055081">
    <property type="entry name" value="NLP1-9_GAF"/>
</dbReference>
<accession>A0AAP0CIM3</accession>
<dbReference type="Proteomes" id="UP001408789">
    <property type="component" value="Unassembled WGS sequence"/>
</dbReference>
<proteinExistence type="predicted"/>
<comment type="caution">
    <text evidence="2">The sequence shown here is derived from an EMBL/GenBank/DDBJ whole genome shotgun (WGS) entry which is preliminary data.</text>
</comment>